<protein>
    <submittedName>
        <fullName evidence="2">Rpn family recombination-promoting nuclease/putative transposase</fullName>
    </submittedName>
</protein>
<dbReference type="Pfam" id="PF11103">
    <property type="entry name" value="DUF2887"/>
    <property type="match status" value="1"/>
</dbReference>
<evidence type="ECO:0000259" key="1">
    <source>
        <dbReference type="Pfam" id="PF14261"/>
    </source>
</evidence>
<sequence>MKTDTLFYQLFQSFHSLLFELIERPITEAEGYQFSSVEVKEKAFRFDGIFIPATNDKPFFLIEIQFQPKEDFYWEFLSEIFLYLNQYRPKQEWQAVAIFARRSFEPEIPNHVREIIASNRIVRVYLDDWLDRETDSFAINIIQLILSSESQAVTMARRLGDKIEQENDPEIQEQVLELIETVLVYKFPKLSRQEIEAMFTYSDLKQTRVYQEAKEEGEQRGLQLGEQRGLQLGEQKGLKLGEKRGLVKGQATMLLRLLNRKFGQISPSLRGKVNKLSAKQLENLAEALFDLETIADLSDWLKTQGKGK</sequence>
<dbReference type="RefSeq" id="WP_323261659.1">
    <property type="nucleotide sequence ID" value="NZ_JAYGIE010000059.1"/>
</dbReference>
<feature type="domain" description="DUF4351" evidence="1">
    <location>
        <begin position="244"/>
        <end position="301"/>
    </location>
</feature>
<proteinExistence type="predicted"/>
<keyword evidence="3" id="KW-1185">Reference proteome</keyword>
<organism evidence="2 3">
    <name type="scientific">Pseudanabaena galeata UHCC 0370</name>
    <dbReference type="NCBI Taxonomy" id="3110310"/>
    <lineage>
        <taxon>Bacteria</taxon>
        <taxon>Bacillati</taxon>
        <taxon>Cyanobacteriota</taxon>
        <taxon>Cyanophyceae</taxon>
        <taxon>Pseudanabaenales</taxon>
        <taxon>Pseudanabaenaceae</taxon>
        <taxon>Pseudanabaena</taxon>
    </lineage>
</organism>
<dbReference type="PANTHER" id="PTHR35586">
    <property type="entry name" value="SLL1691 PROTEIN"/>
    <property type="match status" value="1"/>
</dbReference>
<dbReference type="Pfam" id="PF14261">
    <property type="entry name" value="DUF4351"/>
    <property type="match status" value="1"/>
</dbReference>
<comment type="caution">
    <text evidence="2">The sequence shown here is derived from an EMBL/GenBank/DDBJ whole genome shotgun (WGS) entry which is preliminary data.</text>
</comment>
<dbReference type="InterPro" id="IPR025587">
    <property type="entry name" value="DUF4351"/>
</dbReference>
<accession>A0ABU5TIS0</accession>
<dbReference type="EMBL" id="JAYGIE010000059">
    <property type="protein sequence ID" value="MEA5478095.1"/>
    <property type="molecule type" value="Genomic_DNA"/>
</dbReference>
<evidence type="ECO:0000313" key="3">
    <source>
        <dbReference type="Proteomes" id="UP001301388"/>
    </source>
</evidence>
<gene>
    <name evidence="2" type="ORF">VB774_10730</name>
</gene>
<dbReference type="PANTHER" id="PTHR35586:SF2">
    <property type="entry name" value="SLL1542 PROTEIN"/>
    <property type="match status" value="1"/>
</dbReference>
<dbReference type="NCBIfam" id="TIGR01784">
    <property type="entry name" value="T_den_put_tspse"/>
    <property type="match status" value="1"/>
</dbReference>
<dbReference type="Proteomes" id="UP001301388">
    <property type="component" value="Unassembled WGS sequence"/>
</dbReference>
<evidence type="ECO:0000313" key="2">
    <source>
        <dbReference type="EMBL" id="MEA5478095.1"/>
    </source>
</evidence>
<dbReference type="InterPro" id="IPR022573">
    <property type="entry name" value="DUF2887"/>
</dbReference>
<name>A0ABU5TIS0_9CYAN</name>
<dbReference type="InterPro" id="IPR010106">
    <property type="entry name" value="RpnA"/>
</dbReference>
<reference evidence="2 3" key="1">
    <citation type="submission" date="2023-12" db="EMBL/GenBank/DDBJ databases">
        <title>Baltic Sea Cyanobacteria.</title>
        <authorList>
            <person name="Delbaje E."/>
            <person name="Fewer D.P."/>
            <person name="Shishido T.K."/>
        </authorList>
    </citation>
    <scope>NUCLEOTIDE SEQUENCE [LARGE SCALE GENOMIC DNA]</scope>
    <source>
        <strain evidence="2 3">UHCC 0370</strain>
    </source>
</reference>